<dbReference type="AlphaFoldDB" id="A0AAD7XH13"/>
<dbReference type="Pfam" id="PF07249">
    <property type="entry name" value="Cerato-platanin"/>
    <property type="match status" value="1"/>
</dbReference>
<evidence type="ECO:0000256" key="2">
    <source>
        <dbReference type="ARBA" id="ARBA00010421"/>
    </source>
</evidence>
<evidence type="ECO:0000256" key="4">
    <source>
        <dbReference type="SAM" id="SignalP"/>
    </source>
</evidence>
<dbReference type="Proteomes" id="UP001215151">
    <property type="component" value="Unassembled WGS sequence"/>
</dbReference>
<keyword evidence="4" id="KW-0732">Signal</keyword>
<evidence type="ECO:0000256" key="1">
    <source>
        <dbReference type="ARBA" id="ARBA00004613"/>
    </source>
</evidence>
<evidence type="ECO:0000256" key="3">
    <source>
        <dbReference type="ARBA" id="ARBA00022525"/>
    </source>
</evidence>
<comment type="caution">
    <text evidence="5">The sequence shown here is derived from an EMBL/GenBank/DDBJ whole genome shotgun (WGS) entry which is preliminary data.</text>
</comment>
<feature type="chain" id="PRO_5041955803" description="Cerato-platanin" evidence="4">
    <location>
        <begin position="23"/>
        <end position="143"/>
    </location>
</feature>
<comment type="subcellular location">
    <subcellularLocation>
        <location evidence="1">Secreted</location>
    </subcellularLocation>
</comment>
<keyword evidence="6" id="KW-1185">Reference proteome</keyword>
<dbReference type="SUPFAM" id="SSF50685">
    <property type="entry name" value="Barwin-like endoglucanases"/>
    <property type="match status" value="1"/>
</dbReference>
<feature type="signal peptide" evidence="4">
    <location>
        <begin position="1"/>
        <end position="22"/>
    </location>
</feature>
<sequence>MQFTSLATLIVAAAALATSTTATKVTWDATYDNKNGDLNTVACSNGKNGLVTKGFTTFGSLPDFPYIGGVAGVSWNSTKCGTCWKLTYQGNSIDVLAIDYAAEGFNIAKEAMQKLAGDAGVAAGSVNAQSIQLTSINCGLQDY</sequence>
<evidence type="ECO:0000313" key="6">
    <source>
        <dbReference type="Proteomes" id="UP001215151"/>
    </source>
</evidence>
<accession>A0AAD7XH13</accession>
<evidence type="ECO:0000313" key="5">
    <source>
        <dbReference type="EMBL" id="KAJ8502086.1"/>
    </source>
</evidence>
<organism evidence="5 6">
    <name type="scientific">Trametes cubensis</name>
    <dbReference type="NCBI Taxonomy" id="1111947"/>
    <lineage>
        <taxon>Eukaryota</taxon>
        <taxon>Fungi</taxon>
        <taxon>Dikarya</taxon>
        <taxon>Basidiomycota</taxon>
        <taxon>Agaricomycotina</taxon>
        <taxon>Agaricomycetes</taxon>
        <taxon>Polyporales</taxon>
        <taxon>Polyporaceae</taxon>
        <taxon>Trametes</taxon>
    </lineage>
</organism>
<comment type="similarity">
    <text evidence="2">Belongs to the cerato-platanin family.</text>
</comment>
<gene>
    <name evidence="5" type="ORF">ONZ51_g180</name>
</gene>
<reference evidence="5" key="1">
    <citation type="submission" date="2022-11" db="EMBL/GenBank/DDBJ databases">
        <title>Genome Sequence of Cubamyces cubensis.</title>
        <authorList>
            <person name="Buettner E."/>
        </authorList>
    </citation>
    <scope>NUCLEOTIDE SEQUENCE</scope>
    <source>
        <strain evidence="5">MPL-01</strain>
    </source>
</reference>
<dbReference type="Gene3D" id="2.40.40.10">
    <property type="entry name" value="RlpA-like domain"/>
    <property type="match status" value="1"/>
</dbReference>
<evidence type="ECO:0008006" key="7">
    <source>
        <dbReference type="Google" id="ProtNLM"/>
    </source>
</evidence>
<dbReference type="InterPro" id="IPR036908">
    <property type="entry name" value="RlpA-like_sf"/>
</dbReference>
<dbReference type="EMBL" id="JAPEVG010000002">
    <property type="protein sequence ID" value="KAJ8502086.1"/>
    <property type="molecule type" value="Genomic_DNA"/>
</dbReference>
<protein>
    <recommendedName>
        <fullName evidence="7">Cerato-platanin</fullName>
    </recommendedName>
</protein>
<proteinExistence type="inferred from homology"/>
<dbReference type="InterPro" id="IPR010829">
    <property type="entry name" value="Cerato-platanin"/>
</dbReference>
<dbReference type="CDD" id="cd22778">
    <property type="entry name" value="DPBB_CEPL-like"/>
    <property type="match status" value="1"/>
</dbReference>
<name>A0AAD7XH13_9APHY</name>
<dbReference type="GO" id="GO:0005576">
    <property type="term" value="C:extracellular region"/>
    <property type="evidence" value="ECO:0007669"/>
    <property type="project" value="UniProtKB-SubCell"/>
</dbReference>
<keyword evidence="3" id="KW-0964">Secreted</keyword>